<dbReference type="Proteomes" id="UP001141619">
    <property type="component" value="Unassembled WGS sequence"/>
</dbReference>
<evidence type="ECO:0000313" key="1">
    <source>
        <dbReference type="EMBL" id="MDA5193655.1"/>
    </source>
</evidence>
<evidence type="ECO:0000313" key="2">
    <source>
        <dbReference type="Proteomes" id="UP001141619"/>
    </source>
</evidence>
<proteinExistence type="predicted"/>
<sequence>MTSHRPERSTQNVRPLSEADLRTAALRYLARFATTEAHLMQVLLRKIKRGLGSGAEAEQLEAGRDMAVRVAASCQRMGLVDDRAYAMGRARRLQAEGRPLSRIARDLAGRGVGAEDVAAALASLREEEGAGRDLDFAAAATLARRRKLGPYQIRGDRRDPVLRRRAFGVFARAGFPLDLARRVLDAESVDALDALLDET</sequence>
<organism evidence="1 2">
    <name type="scientific">Govanella unica</name>
    <dbReference type="NCBI Taxonomy" id="2975056"/>
    <lineage>
        <taxon>Bacteria</taxon>
        <taxon>Pseudomonadati</taxon>
        <taxon>Pseudomonadota</taxon>
        <taxon>Alphaproteobacteria</taxon>
        <taxon>Emcibacterales</taxon>
        <taxon>Govanellaceae</taxon>
        <taxon>Govanella</taxon>
    </lineage>
</organism>
<dbReference type="EMBL" id="JANWOI010000002">
    <property type="protein sequence ID" value="MDA5193655.1"/>
    <property type="molecule type" value="Genomic_DNA"/>
</dbReference>
<gene>
    <name evidence="1" type="ORF">NYP16_06760</name>
</gene>
<dbReference type="AlphaFoldDB" id="A0A9X3TX75"/>
<reference evidence="1" key="2">
    <citation type="journal article" date="2023" name="Syst. Appl. Microbiol.">
        <title>Govania unica gen. nov., sp. nov., a rare biosphere bacterium that represents a novel family in the class Alphaproteobacteria.</title>
        <authorList>
            <person name="Vandamme P."/>
            <person name="Peeters C."/>
            <person name="Hettiarachchi A."/>
            <person name="Cnockaert M."/>
            <person name="Carlier A."/>
        </authorList>
    </citation>
    <scope>NUCLEOTIDE SEQUENCE</scope>
    <source>
        <strain evidence="1">LMG 31809</strain>
    </source>
</reference>
<name>A0A9X3TX75_9PROT</name>
<reference evidence="1" key="1">
    <citation type="submission" date="2022-08" db="EMBL/GenBank/DDBJ databases">
        <authorList>
            <person name="Vandamme P."/>
            <person name="Hettiarachchi A."/>
            <person name="Peeters C."/>
            <person name="Cnockaert M."/>
            <person name="Carlier A."/>
        </authorList>
    </citation>
    <scope>NUCLEOTIDE SEQUENCE</scope>
    <source>
        <strain evidence="1">LMG 31809</strain>
    </source>
</reference>
<accession>A0A9X3TX75</accession>
<dbReference type="RefSeq" id="WP_274943355.1">
    <property type="nucleotide sequence ID" value="NZ_JANWOI010000002.1"/>
</dbReference>
<keyword evidence="2" id="KW-1185">Reference proteome</keyword>
<comment type="caution">
    <text evidence="1">The sequence shown here is derived from an EMBL/GenBank/DDBJ whole genome shotgun (WGS) entry which is preliminary data.</text>
</comment>
<protein>
    <submittedName>
        <fullName evidence="1">RecX family transcriptional regulator</fullName>
    </submittedName>
</protein>